<dbReference type="InterPro" id="IPR046341">
    <property type="entry name" value="SET_dom_sf"/>
</dbReference>
<dbReference type="InterPro" id="IPR001214">
    <property type="entry name" value="SET_dom"/>
</dbReference>
<reference evidence="3" key="1">
    <citation type="journal article" date="2018" name="Nat. Microbiol.">
        <title>Leveraging single-cell genomics to expand the fungal tree of life.</title>
        <authorList>
            <person name="Ahrendt S.R."/>
            <person name="Quandt C.A."/>
            <person name="Ciobanu D."/>
            <person name="Clum A."/>
            <person name="Salamov A."/>
            <person name="Andreopoulos B."/>
            <person name="Cheng J.F."/>
            <person name="Woyke T."/>
            <person name="Pelin A."/>
            <person name="Henrissat B."/>
            <person name="Reynolds N.K."/>
            <person name="Benny G.L."/>
            <person name="Smith M.E."/>
            <person name="James T.Y."/>
            <person name="Grigoriev I.V."/>
        </authorList>
    </citation>
    <scope>NUCLEOTIDE SEQUENCE [LARGE SCALE GENOMIC DNA]</scope>
</reference>
<evidence type="ECO:0000259" key="1">
    <source>
        <dbReference type="PROSITE" id="PS50280"/>
    </source>
</evidence>
<dbReference type="PANTHER" id="PTHR12350:SF19">
    <property type="entry name" value="SET DOMAIN-CONTAINING PROTEIN"/>
    <property type="match status" value="1"/>
</dbReference>
<dbReference type="EMBL" id="KZ994079">
    <property type="protein sequence ID" value="RKO93896.1"/>
    <property type="molecule type" value="Genomic_DNA"/>
</dbReference>
<dbReference type="AlphaFoldDB" id="A0A4P9WSC4"/>
<dbReference type="InterPro" id="IPR053201">
    <property type="entry name" value="Flavunoidine_N-MTase"/>
</dbReference>
<evidence type="ECO:0000313" key="3">
    <source>
        <dbReference type="Proteomes" id="UP000269721"/>
    </source>
</evidence>
<proteinExistence type="predicted"/>
<evidence type="ECO:0000313" key="2">
    <source>
        <dbReference type="EMBL" id="RKO93896.1"/>
    </source>
</evidence>
<gene>
    <name evidence="2" type="ORF">BDK51DRAFT_18365</name>
</gene>
<protein>
    <recommendedName>
        <fullName evidence="1">SET domain-containing protein</fullName>
    </recommendedName>
</protein>
<dbReference type="Pfam" id="PF00856">
    <property type="entry name" value="SET"/>
    <property type="match status" value="1"/>
</dbReference>
<accession>A0A4P9WSC4</accession>
<name>A0A4P9WSC4_9FUNG</name>
<dbReference type="PANTHER" id="PTHR12350">
    <property type="entry name" value="HISTONE-LYSINE N-METHYLTRANSFERASE-RELATED"/>
    <property type="match status" value="1"/>
</dbReference>
<feature type="non-terminal residue" evidence="2">
    <location>
        <position position="1"/>
    </location>
</feature>
<keyword evidence="3" id="KW-1185">Reference proteome</keyword>
<feature type="domain" description="SET" evidence="1">
    <location>
        <begin position="1"/>
        <end position="95"/>
    </location>
</feature>
<dbReference type="SUPFAM" id="SSF82199">
    <property type="entry name" value="SET domain"/>
    <property type="match status" value="1"/>
</dbReference>
<dbReference type="PROSITE" id="PS50280">
    <property type="entry name" value="SET"/>
    <property type="match status" value="1"/>
</dbReference>
<sequence length="146" mass="16099">LQVVKSGTDGEFKSKLVTLTPVAKGGVVAKIEGQTKAAKRWSSVQVSADEHIELNSDLIFMNHSCNPSVFIDVKQMEIIATRDLNSGDEITFFYPSTEWEMSQPFECWCGGEKCLKKVSGAKDLPADVLSHFQLSPHIEALLASRQ</sequence>
<dbReference type="Gene3D" id="2.170.270.10">
    <property type="entry name" value="SET domain"/>
    <property type="match status" value="1"/>
</dbReference>
<organism evidence="2 3">
    <name type="scientific">Blyttiomyces helicus</name>
    <dbReference type="NCBI Taxonomy" id="388810"/>
    <lineage>
        <taxon>Eukaryota</taxon>
        <taxon>Fungi</taxon>
        <taxon>Fungi incertae sedis</taxon>
        <taxon>Chytridiomycota</taxon>
        <taxon>Chytridiomycota incertae sedis</taxon>
        <taxon>Chytridiomycetes</taxon>
        <taxon>Chytridiomycetes incertae sedis</taxon>
        <taxon>Blyttiomyces</taxon>
    </lineage>
</organism>
<dbReference type="OrthoDB" id="5984008at2759"/>
<dbReference type="Proteomes" id="UP000269721">
    <property type="component" value="Unassembled WGS sequence"/>
</dbReference>